<keyword evidence="3" id="KW-0805">Transcription regulation</keyword>
<evidence type="ECO:0000256" key="1">
    <source>
        <dbReference type="ARBA" id="ARBA00011764"/>
    </source>
</evidence>
<organism evidence="7 8">
    <name type="scientific">Rhamnusium bicolor</name>
    <dbReference type="NCBI Taxonomy" id="1586634"/>
    <lineage>
        <taxon>Eukaryota</taxon>
        <taxon>Metazoa</taxon>
        <taxon>Ecdysozoa</taxon>
        <taxon>Arthropoda</taxon>
        <taxon>Hexapoda</taxon>
        <taxon>Insecta</taxon>
        <taxon>Pterygota</taxon>
        <taxon>Neoptera</taxon>
        <taxon>Endopterygota</taxon>
        <taxon>Coleoptera</taxon>
        <taxon>Polyphaga</taxon>
        <taxon>Cucujiformia</taxon>
        <taxon>Chrysomeloidea</taxon>
        <taxon>Cerambycidae</taxon>
        <taxon>Lepturinae</taxon>
        <taxon>Rhagiini</taxon>
        <taxon>Rhamnusium</taxon>
    </lineage>
</organism>
<evidence type="ECO:0000313" key="7">
    <source>
        <dbReference type="EMBL" id="KAJ8950903.1"/>
    </source>
</evidence>
<proteinExistence type="predicted"/>
<dbReference type="Proteomes" id="UP001162156">
    <property type="component" value="Unassembled WGS sequence"/>
</dbReference>
<comment type="function">
    <text evidence="5">Involved in transvection phenomena (= synapsis-dependent gene expression), where the synaptic pairing of chromosomes carrying genes with which zeste interacts influences the expression of these genes. Zeste binds to DNA and stimulates transcription from a nearby promoter.</text>
</comment>
<comment type="subunit">
    <text evidence="1">Self-associates forming complexes of several hundred monomers.</text>
</comment>
<evidence type="ECO:0000256" key="5">
    <source>
        <dbReference type="ARBA" id="ARBA00025466"/>
    </source>
</evidence>
<evidence type="ECO:0000256" key="2">
    <source>
        <dbReference type="ARBA" id="ARBA00016807"/>
    </source>
</evidence>
<keyword evidence="8" id="KW-1185">Reference proteome</keyword>
<dbReference type="EMBL" id="JANEYF010002140">
    <property type="protein sequence ID" value="KAJ8950903.1"/>
    <property type="molecule type" value="Genomic_DNA"/>
</dbReference>
<feature type="domain" description="Myb/SANT-like DNA-binding" evidence="6">
    <location>
        <begin position="16"/>
        <end position="62"/>
    </location>
</feature>
<evidence type="ECO:0000256" key="4">
    <source>
        <dbReference type="ARBA" id="ARBA00023163"/>
    </source>
</evidence>
<evidence type="ECO:0000256" key="3">
    <source>
        <dbReference type="ARBA" id="ARBA00023015"/>
    </source>
</evidence>
<name>A0AAV8YGW8_9CUCU</name>
<dbReference type="AlphaFoldDB" id="A0AAV8YGW8"/>
<sequence>MEGSYASLMAFKMNENHWNVLIDFMESHKEFARGQFVGPSGKTTQRKLWEELSGKLNSLGHGISKASGKMAKGKIYKCQICYL</sequence>
<evidence type="ECO:0000313" key="8">
    <source>
        <dbReference type="Proteomes" id="UP001162156"/>
    </source>
</evidence>
<gene>
    <name evidence="7" type="ORF">NQ314_007760</name>
</gene>
<accession>A0AAV8YGW8</accession>
<keyword evidence="4" id="KW-0804">Transcription</keyword>
<dbReference type="Pfam" id="PF13873">
    <property type="entry name" value="Myb_DNA-bind_5"/>
    <property type="match status" value="1"/>
</dbReference>
<comment type="caution">
    <text evidence="7">The sequence shown here is derived from an EMBL/GenBank/DDBJ whole genome shotgun (WGS) entry which is preliminary data.</text>
</comment>
<protein>
    <recommendedName>
        <fullName evidence="2">Regulatory protein zeste</fullName>
    </recommendedName>
</protein>
<dbReference type="InterPro" id="IPR028002">
    <property type="entry name" value="Myb_DNA-bind_5"/>
</dbReference>
<reference evidence="7" key="1">
    <citation type="journal article" date="2023" name="Insect Mol. Biol.">
        <title>Genome sequencing provides insights into the evolution of gene families encoding plant cell wall-degrading enzymes in longhorned beetles.</title>
        <authorList>
            <person name="Shin N.R."/>
            <person name="Okamura Y."/>
            <person name="Kirsch R."/>
            <person name="Pauchet Y."/>
        </authorList>
    </citation>
    <scope>NUCLEOTIDE SEQUENCE</scope>
    <source>
        <strain evidence="7">RBIC_L_NR</strain>
    </source>
</reference>
<evidence type="ECO:0000259" key="6">
    <source>
        <dbReference type="Pfam" id="PF13873"/>
    </source>
</evidence>